<sequence length="655" mass="73246">MIHLVNMPFGSITHPNLALGLMRAQLGEAGLATHVHNLNLFFAQRVGFGSYERIALFKGVETQVSEWLFAAEAWREPFGPSEDEFLALSGEELGELPHIDDPRAWLRMVRNEVVPGFLDECLLRLAAAGPVEVVGFSCTFFQTIASLALGRRIKERWPEARLVYGGACFHDEMGDELIRKVPWIDAVSTGEADDVIVPLFQALSEQRPPRGLQGVLYRDSEGAVGPLEVPHHPATSEVLDALPDPDYDEFFAQAAEVGLAAAPSWQQLVYLPFESSRGCWWGQKHHCTFCGLNADGMGYRAKTADKVLRTLESFARRYPSVQTIRATDNILAQSYFRELLPVLAEKPFGDLRFFYEVKVNMTRAQVKALADAGICYIQPGIESLSANLIQQMRKGMSALQNVFFMRCCREYGVMPVWNNLIRVPGERAEDYAQMAAWLPKLVHLWPPSGGSPKIELHRFSPYFAEGERWLSKRRPASWYAGLFPGERFDLDRVAYYFDGDWKNTLDGDAPYQALVDGMFDWIDIWRLADELPVLLMHEREDGGLLIEDTRGGSRVTHEVDALAAQVYRAIDAPAKPKQILRKLDAAGVSEALGPKRTLALLEGFVASELALSDEGAYVALATGAATPEVSFSFRRQQFSKRPTNQTKSENQERAA</sequence>
<feature type="region of interest" description="Disordered" evidence="6">
    <location>
        <begin position="634"/>
        <end position="655"/>
    </location>
</feature>
<dbReference type="AlphaFoldDB" id="D0LWS9"/>
<gene>
    <name evidence="8" type="ordered locus">Hoch_1626</name>
</gene>
<evidence type="ECO:0000256" key="4">
    <source>
        <dbReference type="ARBA" id="ARBA00023004"/>
    </source>
</evidence>
<dbReference type="Pfam" id="PF04055">
    <property type="entry name" value="Radical_SAM"/>
    <property type="match status" value="1"/>
</dbReference>
<dbReference type="SFLD" id="SFLDG01082">
    <property type="entry name" value="B12-binding_domain_containing"/>
    <property type="match status" value="1"/>
</dbReference>
<dbReference type="InterPro" id="IPR051198">
    <property type="entry name" value="BchE-like"/>
</dbReference>
<dbReference type="eggNOG" id="COG1032">
    <property type="taxonomic scope" value="Bacteria"/>
</dbReference>
<evidence type="ECO:0000313" key="8">
    <source>
        <dbReference type="EMBL" id="ACY14176.1"/>
    </source>
</evidence>
<accession>D0LWS9</accession>
<dbReference type="EMBL" id="CP001804">
    <property type="protein sequence ID" value="ACY14176.1"/>
    <property type="molecule type" value="Genomic_DNA"/>
</dbReference>
<keyword evidence="3" id="KW-0479">Metal-binding</keyword>
<evidence type="ECO:0000256" key="6">
    <source>
        <dbReference type="SAM" id="MobiDB-lite"/>
    </source>
</evidence>
<dbReference type="InterPro" id="IPR058240">
    <property type="entry name" value="rSAM_sf"/>
</dbReference>
<dbReference type="GO" id="GO:0003824">
    <property type="term" value="F:catalytic activity"/>
    <property type="evidence" value="ECO:0007669"/>
    <property type="project" value="InterPro"/>
</dbReference>
<organism evidence="8 9">
    <name type="scientific">Haliangium ochraceum (strain DSM 14365 / JCM 11303 / SMP-2)</name>
    <dbReference type="NCBI Taxonomy" id="502025"/>
    <lineage>
        <taxon>Bacteria</taxon>
        <taxon>Pseudomonadati</taxon>
        <taxon>Myxococcota</taxon>
        <taxon>Polyangia</taxon>
        <taxon>Haliangiales</taxon>
        <taxon>Kofleriaceae</taxon>
        <taxon>Haliangium</taxon>
    </lineage>
</organism>
<dbReference type="Proteomes" id="UP000001880">
    <property type="component" value="Chromosome"/>
</dbReference>
<dbReference type="InterPro" id="IPR013785">
    <property type="entry name" value="Aldolase_TIM"/>
</dbReference>
<dbReference type="HOGENOM" id="CLU_028867_0_0_7"/>
<evidence type="ECO:0000259" key="7">
    <source>
        <dbReference type="SMART" id="SM00729"/>
    </source>
</evidence>
<dbReference type="Gene3D" id="3.20.20.70">
    <property type="entry name" value="Aldolase class I"/>
    <property type="match status" value="1"/>
</dbReference>
<dbReference type="SFLD" id="SFLDS00029">
    <property type="entry name" value="Radical_SAM"/>
    <property type="match status" value="1"/>
</dbReference>
<feature type="compositionally biased region" description="Polar residues" evidence="6">
    <location>
        <begin position="634"/>
        <end position="648"/>
    </location>
</feature>
<dbReference type="KEGG" id="hoh:Hoch_1626"/>
<protein>
    <submittedName>
        <fullName evidence="8">Radical SAM domain protein</fullName>
    </submittedName>
</protein>
<dbReference type="InterPro" id="IPR007197">
    <property type="entry name" value="rSAM"/>
</dbReference>
<dbReference type="GO" id="GO:0046872">
    <property type="term" value="F:metal ion binding"/>
    <property type="evidence" value="ECO:0007669"/>
    <property type="project" value="UniProtKB-KW"/>
</dbReference>
<dbReference type="SFLD" id="SFLDF00324">
    <property type="entry name" value="bacteriocin_maturation"/>
    <property type="match status" value="1"/>
</dbReference>
<dbReference type="SUPFAM" id="SSF102114">
    <property type="entry name" value="Radical SAM enzymes"/>
    <property type="match status" value="1"/>
</dbReference>
<evidence type="ECO:0000313" key="9">
    <source>
        <dbReference type="Proteomes" id="UP000001880"/>
    </source>
</evidence>
<evidence type="ECO:0000256" key="2">
    <source>
        <dbReference type="ARBA" id="ARBA00022691"/>
    </source>
</evidence>
<dbReference type="SMART" id="SM00729">
    <property type="entry name" value="Elp3"/>
    <property type="match status" value="1"/>
</dbReference>
<keyword evidence="2" id="KW-0949">S-adenosyl-L-methionine</keyword>
<name>D0LWS9_HALO1</name>
<dbReference type="InterPro" id="IPR023984">
    <property type="entry name" value="rSAM_ocin_1"/>
</dbReference>
<evidence type="ECO:0000256" key="5">
    <source>
        <dbReference type="ARBA" id="ARBA00023014"/>
    </source>
</evidence>
<feature type="domain" description="Elp3/MiaA/NifB-like radical SAM core" evidence="7">
    <location>
        <begin position="269"/>
        <end position="485"/>
    </location>
</feature>
<dbReference type="OrthoDB" id="9801424at2"/>
<keyword evidence="4" id="KW-0408">Iron</keyword>
<dbReference type="GO" id="GO:0051536">
    <property type="term" value="F:iron-sulfur cluster binding"/>
    <property type="evidence" value="ECO:0007669"/>
    <property type="project" value="UniProtKB-KW"/>
</dbReference>
<dbReference type="GO" id="GO:0005829">
    <property type="term" value="C:cytosol"/>
    <property type="evidence" value="ECO:0007669"/>
    <property type="project" value="TreeGrafter"/>
</dbReference>
<dbReference type="PANTHER" id="PTHR43409">
    <property type="entry name" value="ANAEROBIC MAGNESIUM-PROTOPORPHYRIN IX MONOMETHYL ESTER CYCLASE-RELATED"/>
    <property type="match status" value="1"/>
</dbReference>
<dbReference type="PANTHER" id="PTHR43409:SF7">
    <property type="entry name" value="BLL1977 PROTEIN"/>
    <property type="match status" value="1"/>
</dbReference>
<dbReference type="InterPro" id="IPR006638">
    <property type="entry name" value="Elp3/MiaA/NifB-like_rSAM"/>
</dbReference>
<dbReference type="RefSeq" id="WP_012826784.1">
    <property type="nucleotide sequence ID" value="NC_013440.1"/>
</dbReference>
<evidence type="ECO:0000256" key="3">
    <source>
        <dbReference type="ARBA" id="ARBA00022723"/>
    </source>
</evidence>
<dbReference type="STRING" id="502025.Hoch_1626"/>
<proteinExistence type="predicted"/>
<keyword evidence="9" id="KW-1185">Reference proteome</keyword>
<keyword evidence="5" id="KW-0411">Iron-sulfur</keyword>
<reference evidence="8 9" key="1">
    <citation type="journal article" date="2010" name="Stand. Genomic Sci.">
        <title>Complete genome sequence of Haliangium ochraceum type strain (SMP-2).</title>
        <authorList>
            <consortium name="US DOE Joint Genome Institute (JGI-PGF)"/>
            <person name="Ivanova N."/>
            <person name="Daum C."/>
            <person name="Lang E."/>
            <person name="Abt B."/>
            <person name="Kopitz M."/>
            <person name="Saunders E."/>
            <person name="Lapidus A."/>
            <person name="Lucas S."/>
            <person name="Glavina Del Rio T."/>
            <person name="Nolan M."/>
            <person name="Tice H."/>
            <person name="Copeland A."/>
            <person name="Cheng J.F."/>
            <person name="Chen F."/>
            <person name="Bruce D."/>
            <person name="Goodwin L."/>
            <person name="Pitluck S."/>
            <person name="Mavromatis K."/>
            <person name="Pati A."/>
            <person name="Mikhailova N."/>
            <person name="Chen A."/>
            <person name="Palaniappan K."/>
            <person name="Land M."/>
            <person name="Hauser L."/>
            <person name="Chang Y.J."/>
            <person name="Jeffries C.D."/>
            <person name="Detter J.C."/>
            <person name="Brettin T."/>
            <person name="Rohde M."/>
            <person name="Goker M."/>
            <person name="Bristow J."/>
            <person name="Markowitz V."/>
            <person name="Eisen J.A."/>
            <person name="Hugenholtz P."/>
            <person name="Kyrpides N.C."/>
            <person name="Klenk H.P."/>
        </authorList>
    </citation>
    <scope>NUCLEOTIDE SEQUENCE [LARGE SCALE GENOMIC DNA]</scope>
    <source>
        <strain evidence="9">DSM 14365 / CIP 107738 / JCM 11303 / AJ 13395 / SMP-2</strain>
    </source>
</reference>
<comment type="cofactor">
    <cofactor evidence="1">
        <name>[4Fe-4S] cluster</name>
        <dbReference type="ChEBI" id="CHEBI:49883"/>
    </cofactor>
</comment>
<evidence type="ECO:0000256" key="1">
    <source>
        <dbReference type="ARBA" id="ARBA00001966"/>
    </source>
</evidence>
<dbReference type="NCBIfam" id="TIGR03975">
    <property type="entry name" value="rSAM_ocin_1"/>
    <property type="match status" value="1"/>
</dbReference>